<reference evidence="2 3" key="1">
    <citation type="submission" date="2018-06" db="EMBL/GenBank/DDBJ databases">
        <title>Actinomadura craniellae sp. nov. isolated from marine sponge Craniella sp.</title>
        <authorList>
            <person name="Li L."/>
            <person name="Xu Q.H."/>
            <person name="Lin H.W."/>
            <person name="Lu Y.H."/>
        </authorList>
    </citation>
    <scope>NUCLEOTIDE SEQUENCE [LARGE SCALE GENOMIC DNA]</scope>
    <source>
        <strain evidence="2 3">LHW63021</strain>
    </source>
</reference>
<comment type="caution">
    <text evidence="2">The sequence shown here is derived from an EMBL/GenBank/DDBJ whole genome shotgun (WGS) entry which is preliminary data.</text>
</comment>
<name>A0A365GWT8_9ACTN</name>
<keyword evidence="3" id="KW-1185">Reference proteome</keyword>
<evidence type="ECO:0008006" key="4">
    <source>
        <dbReference type="Google" id="ProtNLM"/>
    </source>
</evidence>
<evidence type="ECO:0000313" key="2">
    <source>
        <dbReference type="EMBL" id="RAY11276.1"/>
    </source>
</evidence>
<evidence type="ECO:0000256" key="1">
    <source>
        <dbReference type="SAM" id="SignalP"/>
    </source>
</evidence>
<dbReference type="EMBL" id="QLYX01000020">
    <property type="protein sequence ID" value="RAY11276.1"/>
    <property type="molecule type" value="Genomic_DNA"/>
</dbReference>
<evidence type="ECO:0000313" key="3">
    <source>
        <dbReference type="Proteomes" id="UP000251891"/>
    </source>
</evidence>
<dbReference type="RefSeq" id="WP_146779073.1">
    <property type="nucleotide sequence ID" value="NZ_QLYX01000020.1"/>
</dbReference>
<organism evidence="2 3">
    <name type="scientific">Actinomadura craniellae</name>
    <dbReference type="NCBI Taxonomy" id="2231787"/>
    <lineage>
        <taxon>Bacteria</taxon>
        <taxon>Bacillati</taxon>
        <taxon>Actinomycetota</taxon>
        <taxon>Actinomycetes</taxon>
        <taxon>Streptosporangiales</taxon>
        <taxon>Thermomonosporaceae</taxon>
        <taxon>Actinomadura</taxon>
    </lineage>
</organism>
<feature type="signal peptide" evidence="1">
    <location>
        <begin position="1"/>
        <end position="27"/>
    </location>
</feature>
<dbReference type="AlphaFoldDB" id="A0A365GWT8"/>
<dbReference type="Proteomes" id="UP000251891">
    <property type="component" value="Unassembled WGS sequence"/>
</dbReference>
<sequence>MLKRLAAAGAVTAAMGGVLLTASPALADEVEGKAAALAEVDEDALIYKHLDGDAAAQLAKAGDDLDF</sequence>
<protein>
    <recommendedName>
        <fullName evidence="4">Peptidase</fullName>
    </recommendedName>
</protein>
<gene>
    <name evidence="2" type="ORF">DPM19_31500</name>
</gene>
<proteinExistence type="predicted"/>
<accession>A0A365GWT8</accession>
<keyword evidence="1" id="KW-0732">Signal</keyword>
<feature type="chain" id="PRO_5016602570" description="Peptidase" evidence="1">
    <location>
        <begin position="28"/>
        <end position="67"/>
    </location>
</feature>